<dbReference type="SUPFAM" id="SSF53474">
    <property type="entry name" value="alpha/beta-Hydrolases"/>
    <property type="match status" value="1"/>
</dbReference>
<dbReference type="PANTHER" id="PTHR46623">
    <property type="entry name" value="CARBOXYMETHYLENEBUTENOLIDASE-RELATED"/>
    <property type="match status" value="1"/>
</dbReference>
<feature type="domain" description="Dienelactone hydrolase" evidence="1">
    <location>
        <begin position="16"/>
        <end position="237"/>
    </location>
</feature>
<evidence type="ECO:0000313" key="3">
    <source>
        <dbReference type="Proteomes" id="UP000218767"/>
    </source>
</evidence>
<dbReference type="InterPro" id="IPR002925">
    <property type="entry name" value="Dienelactn_hydro"/>
</dbReference>
<accession>A0A2A4WZ75</accession>
<protein>
    <submittedName>
        <fullName evidence="2">Hydrolase</fullName>
    </submittedName>
</protein>
<dbReference type="AlphaFoldDB" id="A0A2A4WZ75"/>
<dbReference type="PANTHER" id="PTHR46623:SF10">
    <property type="entry name" value="CARBOXYMETHYLENEBUTENOLIDASE HOMOLOG"/>
    <property type="match status" value="1"/>
</dbReference>
<dbReference type="InterPro" id="IPR029058">
    <property type="entry name" value="AB_hydrolase_fold"/>
</dbReference>
<dbReference type="Proteomes" id="UP000218767">
    <property type="component" value="Unassembled WGS sequence"/>
</dbReference>
<dbReference type="GO" id="GO:0016787">
    <property type="term" value="F:hydrolase activity"/>
    <property type="evidence" value="ECO:0007669"/>
    <property type="project" value="UniProtKB-KW"/>
</dbReference>
<proteinExistence type="predicted"/>
<evidence type="ECO:0000313" key="2">
    <source>
        <dbReference type="EMBL" id="PCI75351.1"/>
    </source>
</evidence>
<dbReference type="Pfam" id="PF01738">
    <property type="entry name" value="DLH"/>
    <property type="match status" value="1"/>
</dbReference>
<evidence type="ECO:0000259" key="1">
    <source>
        <dbReference type="Pfam" id="PF01738"/>
    </source>
</evidence>
<name>A0A2A4WZ75_9GAMM</name>
<dbReference type="Gene3D" id="3.40.50.1820">
    <property type="entry name" value="alpha/beta hydrolase"/>
    <property type="match status" value="1"/>
</dbReference>
<dbReference type="InterPro" id="IPR051049">
    <property type="entry name" value="Dienelactone_hydrolase-like"/>
</dbReference>
<sequence>MIDRELELPTNDGVMNTFITHPEEEGPHPAVLLLMDAPGKREELHDMARRLGTAGYYVMLPNLYYRRVREFKIQESGREAMYEHMDSLSNAMVCEDIQSLIDFADQDDSARGGKMGCVGYCMSGPFAFAAAAKFPDRIAASASFHGVYLYSDKEDSPHLDAESITGEMYFGCAETDEYAPKEMVDNLENYLSGTRINSRIEWYPGTEHGFVFPKRGDKYHKESAERHWERLFSMYRRCL</sequence>
<gene>
    <name evidence="2" type="ORF">COB20_13175</name>
</gene>
<comment type="caution">
    <text evidence="2">The sequence shown here is derived from an EMBL/GenBank/DDBJ whole genome shotgun (WGS) entry which is preliminary data.</text>
</comment>
<organism evidence="2 3">
    <name type="scientific">SAR86 cluster bacterium</name>
    <dbReference type="NCBI Taxonomy" id="2030880"/>
    <lineage>
        <taxon>Bacteria</taxon>
        <taxon>Pseudomonadati</taxon>
        <taxon>Pseudomonadota</taxon>
        <taxon>Gammaproteobacteria</taxon>
        <taxon>SAR86 cluster</taxon>
    </lineage>
</organism>
<keyword evidence="2" id="KW-0378">Hydrolase</keyword>
<dbReference type="EMBL" id="NVUL01000077">
    <property type="protein sequence ID" value="PCI75351.1"/>
    <property type="molecule type" value="Genomic_DNA"/>
</dbReference>
<reference evidence="3" key="1">
    <citation type="submission" date="2017-08" db="EMBL/GenBank/DDBJ databases">
        <title>A dynamic microbial community with high functional redundancy inhabits the cold, oxic subseafloor aquifer.</title>
        <authorList>
            <person name="Tully B.J."/>
            <person name="Wheat C.G."/>
            <person name="Glazer B.T."/>
            <person name="Huber J.A."/>
        </authorList>
    </citation>
    <scope>NUCLEOTIDE SEQUENCE [LARGE SCALE GENOMIC DNA]</scope>
</reference>